<sequence length="225" mass="25133">MKKIISAECLKMRYGTGMKLCLFFVIALSAINAGLHMSRDEYGTMYFMSEIFGLVISALFAGLFLSSEYGNKTIYHTLHTGCSRTQIYFAKYISYMVSCFCFLALNMEVLFLTVMFLGKLGGEVSVVTVLVYVLAGIGYDMCLAGVFFFMGMMIKDSGITVTAGIIISAWMVASSEILWTDRTYPLALERYEILQAIPVMNLSLTFAVTMLVVVVGSFLFRRKEL</sequence>
<accession>G5IEA5</accession>
<keyword evidence="1" id="KW-1133">Transmembrane helix</keyword>
<keyword evidence="3" id="KW-1185">Reference proteome</keyword>
<dbReference type="RefSeq" id="WP_006779813.1">
    <property type="nucleotide sequence ID" value="NZ_CP040506.1"/>
</dbReference>
<reference evidence="2 3" key="1">
    <citation type="submission" date="2011-08" db="EMBL/GenBank/DDBJ databases">
        <title>The Genome Sequence of Clostridium hathewayi WAL-18680.</title>
        <authorList>
            <consortium name="The Broad Institute Genome Sequencing Platform"/>
            <person name="Earl A."/>
            <person name="Ward D."/>
            <person name="Feldgarden M."/>
            <person name="Gevers D."/>
            <person name="Finegold S.M."/>
            <person name="Summanen P.H."/>
            <person name="Molitoris D.R."/>
            <person name="Song M."/>
            <person name="Daigneault M."/>
            <person name="Allen-Vercoe E."/>
            <person name="Young S.K."/>
            <person name="Zeng Q."/>
            <person name="Gargeya S."/>
            <person name="Fitzgerald M."/>
            <person name="Haas B."/>
            <person name="Abouelleil A."/>
            <person name="Alvarado L."/>
            <person name="Arachchi H.M."/>
            <person name="Berlin A."/>
            <person name="Brown A."/>
            <person name="Chapman S.B."/>
            <person name="Chen Z."/>
            <person name="Dunbar C."/>
            <person name="Freedman E."/>
            <person name="Gearin G."/>
            <person name="Gellesch M."/>
            <person name="Goldberg J."/>
            <person name="Griggs A."/>
            <person name="Gujja S."/>
            <person name="Heiman D."/>
            <person name="Howarth C."/>
            <person name="Larson L."/>
            <person name="Lui A."/>
            <person name="MacDonald P.J.P."/>
            <person name="Montmayeur A."/>
            <person name="Murphy C."/>
            <person name="Neiman D."/>
            <person name="Pearson M."/>
            <person name="Priest M."/>
            <person name="Roberts A."/>
            <person name="Saif S."/>
            <person name="Shea T."/>
            <person name="Shenoy N."/>
            <person name="Sisk P."/>
            <person name="Stolte C."/>
            <person name="Sykes S."/>
            <person name="Wortman J."/>
            <person name="Nusbaum C."/>
            <person name="Birren B."/>
        </authorList>
    </citation>
    <scope>NUCLEOTIDE SEQUENCE [LARGE SCALE GENOMIC DNA]</scope>
    <source>
        <strain evidence="2 3">WAL-18680</strain>
    </source>
</reference>
<keyword evidence="1" id="KW-0472">Membrane</keyword>
<feature type="transmembrane region" description="Helical" evidence="1">
    <location>
        <begin position="199"/>
        <end position="220"/>
    </location>
</feature>
<name>G5IEA5_9FIRM</name>
<protein>
    <recommendedName>
        <fullName evidence="4">ABC-2 type transporter domain-containing protein</fullName>
    </recommendedName>
</protein>
<proteinExistence type="predicted"/>
<feature type="transmembrane region" description="Helical" evidence="1">
    <location>
        <begin position="93"/>
        <end position="117"/>
    </location>
</feature>
<dbReference type="Pfam" id="PF12730">
    <property type="entry name" value="ABC2_membrane_4"/>
    <property type="match status" value="1"/>
</dbReference>
<comment type="caution">
    <text evidence="2">The sequence shown here is derived from an EMBL/GenBank/DDBJ whole genome shotgun (WGS) entry which is preliminary data.</text>
</comment>
<dbReference type="AlphaFoldDB" id="G5IEA5"/>
<dbReference type="HOGENOM" id="CLU_1228538_0_0_9"/>
<dbReference type="Proteomes" id="UP000005384">
    <property type="component" value="Unassembled WGS sequence"/>
</dbReference>
<dbReference type="PATRIC" id="fig|742737.3.peg.1858"/>
<gene>
    <name evidence="2" type="ORF">HMPREF9473_01832</name>
</gene>
<evidence type="ECO:0008006" key="4">
    <source>
        <dbReference type="Google" id="ProtNLM"/>
    </source>
</evidence>
<feature type="transmembrane region" description="Helical" evidence="1">
    <location>
        <begin position="43"/>
        <end position="65"/>
    </location>
</feature>
<evidence type="ECO:0000313" key="3">
    <source>
        <dbReference type="Proteomes" id="UP000005384"/>
    </source>
</evidence>
<keyword evidence="1" id="KW-0812">Transmembrane</keyword>
<feature type="transmembrane region" description="Helical" evidence="1">
    <location>
        <begin position="158"/>
        <end position="179"/>
    </location>
</feature>
<evidence type="ECO:0000313" key="2">
    <source>
        <dbReference type="EMBL" id="EHI60160.1"/>
    </source>
</evidence>
<dbReference type="EMBL" id="ADLN01000033">
    <property type="protein sequence ID" value="EHI60160.1"/>
    <property type="molecule type" value="Genomic_DNA"/>
</dbReference>
<organism evidence="2 3">
    <name type="scientific">Hungatella hathewayi WAL-18680</name>
    <dbReference type="NCBI Taxonomy" id="742737"/>
    <lineage>
        <taxon>Bacteria</taxon>
        <taxon>Bacillati</taxon>
        <taxon>Bacillota</taxon>
        <taxon>Clostridia</taxon>
        <taxon>Lachnospirales</taxon>
        <taxon>Lachnospiraceae</taxon>
        <taxon>Hungatella</taxon>
    </lineage>
</organism>
<feature type="transmembrane region" description="Helical" evidence="1">
    <location>
        <begin position="129"/>
        <end position="151"/>
    </location>
</feature>
<evidence type="ECO:0000256" key="1">
    <source>
        <dbReference type="SAM" id="Phobius"/>
    </source>
</evidence>